<evidence type="ECO:0000256" key="6">
    <source>
        <dbReference type="ARBA" id="ARBA00023235"/>
    </source>
</evidence>
<feature type="binding site" evidence="8">
    <location>
        <position position="15"/>
    </location>
    <ligand>
        <name>substrate</name>
    </ligand>
</feature>
<keyword evidence="4 8" id="KW-0028">Amino-acid biosynthesis</keyword>
<comment type="caution">
    <text evidence="10">The sequence shown here is derived from an EMBL/GenBank/DDBJ whole genome shotgun (WGS) entry which is preliminary data.</text>
</comment>
<dbReference type="EMBL" id="PVNS01000010">
    <property type="protein sequence ID" value="PRO65060.1"/>
    <property type="molecule type" value="Genomic_DNA"/>
</dbReference>
<dbReference type="HAMAP" id="MF_00197">
    <property type="entry name" value="DAP_epimerase"/>
    <property type="match status" value="1"/>
</dbReference>
<dbReference type="EC" id="5.1.1.7" evidence="3 8"/>
<feature type="site" description="Could be important to modulate the pK values of the two catalytic cysteine residues" evidence="8">
    <location>
        <position position="217"/>
    </location>
</feature>
<name>A0A2P6MFN7_ALKUR</name>
<keyword evidence="11" id="KW-1185">Reference proteome</keyword>
<feature type="active site" description="Proton donor" evidence="8">
    <location>
        <position position="78"/>
    </location>
</feature>
<evidence type="ECO:0000256" key="5">
    <source>
        <dbReference type="ARBA" id="ARBA00023154"/>
    </source>
</evidence>
<dbReference type="AlphaFoldDB" id="A0A2P6MFN7"/>
<dbReference type="PANTHER" id="PTHR31689:SF0">
    <property type="entry name" value="DIAMINOPIMELATE EPIMERASE"/>
    <property type="match status" value="1"/>
</dbReference>
<comment type="similarity">
    <text evidence="2 8">Belongs to the diaminopimelate epimerase family.</text>
</comment>
<dbReference type="OrthoDB" id="9805408at2"/>
<comment type="function">
    <text evidence="8">Catalyzes the stereoinversion of LL-2,6-diaminopimelate (L,L-DAP) to meso-diaminopimelate (meso-DAP), a precursor of L-lysine and an essential component of the bacterial peptidoglycan.</text>
</comment>
<dbReference type="Proteomes" id="UP000243650">
    <property type="component" value="Unassembled WGS sequence"/>
</dbReference>
<feature type="binding site" evidence="8">
    <location>
        <position position="199"/>
    </location>
    <ligand>
        <name>substrate</name>
    </ligand>
</feature>
<organism evidence="10 11">
    <name type="scientific">Alkalicoccus urumqiensis</name>
    <name type="common">Bacillus urumqiensis</name>
    <dbReference type="NCBI Taxonomy" id="1548213"/>
    <lineage>
        <taxon>Bacteria</taxon>
        <taxon>Bacillati</taxon>
        <taxon>Bacillota</taxon>
        <taxon>Bacilli</taxon>
        <taxon>Bacillales</taxon>
        <taxon>Bacillaceae</taxon>
        <taxon>Alkalicoccus</taxon>
    </lineage>
</organism>
<dbReference type="InterPro" id="IPR018510">
    <property type="entry name" value="DAP_epimerase_AS"/>
</dbReference>
<evidence type="ECO:0000256" key="1">
    <source>
        <dbReference type="ARBA" id="ARBA00005196"/>
    </source>
</evidence>
<reference evidence="10 11" key="1">
    <citation type="submission" date="2018-03" db="EMBL/GenBank/DDBJ databases">
        <title>Bacillus urumqiensis sp. nov., a moderately haloalkaliphilic bacterium isolated from a salt lake.</title>
        <authorList>
            <person name="Zhao B."/>
            <person name="Liao Z."/>
        </authorList>
    </citation>
    <scope>NUCLEOTIDE SEQUENCE [LARGE SCALE GENOMIC DNA]</scope>
    <source>
        <strain evidence="10 11">BZ-SZ-XJ18</strain>
    </source>
</reference>
<evidence type="ECO:0000313" key="10">
    <source>
        <dbReference type="EMBL" id="PRO65060.1"/>
    </source>
</evidence>
<feature type="binding site" evidence="8">
    <location>
        <begin position="227"/>
        <end position="228"/>
    </location>
    <ligand>
        <name>substrate</name>
    </ligand>
</feature>
<comment type="caution">
    <text evidence="8">Lacks conserved residue(s) required for the propagation of feature annotation.</text>
</comment>
<evidence type="ECO:0000256" key="8">
    <source>
        <dbReference type="HAMAP-Rule" id="MF_00197"/>
    </source>
</evidence>
<evidence type="ECO:0000256" key="3">
    <source>
        <dbReference type="ARBA" id="ARBA00013080"/>
    </source>
</evidence>
<keyword evidence="5 8" id="KW-0457">Lysine biosynthesis</keyword>
<comment type="catalytic activity">
    <reaction evidence="7 8">
        <text>(2S,6S)-2,6-diaminopimelate = meso-2,6-diaminopimelate</text>
        <dbReference type="Rhea" id="RHEA:15393"/>
        <dbReference type="ChEBI" id="CHEBI:57609"/>
        <dbReference type="ChEBI" id="CHEBI:57791"/>
        <dbReference type="EC" id="5.1.1.7"/>
    </reaction>
</comment>
<dbReference type="PANTHER" id="PTHR31689">
    <property type="entry name" value="DIAMINOPIMELATE EPIMERASE, CHLOROPLASTIC"/>
    <property type="match status" value="1"/>
</dbReference>
<feature type="binding site" evidence="8">
    <location>
        <position position="165"/>
    </location>
    <ligand>
        <name>substrate</name>
    </ligand>
</feature>
<evidence type="ECO:0000313" key="11">
    <source>
        <dbReference type="Proteomes" id="UP000243650"/>
    </source>
</evidence>
<accession>A0A2P6MFN7</accession>
<evidence type="ECO:0000256" key="9">
    <source>
        <dbReference type="PROSITE-ProRule" id="PRU10125"/>
    </source>
</evidence>
<dbReference type="GO" id="GO:0008837">
    <property type="term" value="F:diaminopimelate epimerase activity"/>
    <property type="evidence" value="ECO:0007669"/>
    <property type="project" value="UniProtKB-UniRule"/>
</dbReference>
<evidence type="ECO:0000256" key="4">
    <source>
        <dbReference type="ARBA" id="ARBA00022605"/>
    </source>
</evidence>
<feature type="binding site" evidence="8">
    <location>
        <begin position="217"/>
        <end position="218"/>
    </location>
    <ligand>
        <name>substrate</name>
    </ligand>
</feature>
<keyword evidence="8" id="KW-0963">Cytoplasm</keyword>
<dbReference type="PROSITE" id="PS01326">
    <property type="entry name" value="DAP_EPIMERASE"/>
    <property type="match status" value="1"/>
</dbReference>
<feature type="binding site" evidence="8">
    <location>
        <position position="69"/>
    </location>
    <ligand>
        <name>substrate</name>
    </ligand>
</feature>
<proteinExistence type="inferred from homology"/>
<protein>
    <recommendedName>
        <fullName evidence="3 8">Diaminopimelate epimerase</fullName>
        <shortName evidence="8">DAP epimerase</shortName>
        <ecNumber evidence="3 8">5.1.1.7</ecNumber>
    </recommendedName>
    <alternativeName>
        <fullName evidence="8">PLP-independent amino acid racemase</fullName>
    </alternativeName>
</protein>
<feature type="active site" description="Proton acceptor" evidence="8">
    <location>
        <position position="226"/>
    </location>
</feature>
<gene>
    <name evidence="8 10" type="primary">dapF</name>
    <name evidence="10" type="ORF">C6I21_11475</name>
</gene>
<evidence type="ECO:0000256" key="7">
    <source>
        <dbReference type="ARBA" id="ARBA00051712"/>
    </source>
</evidence>
<sequence length="321" mass="35229">MFVQLEFIKVHGSKNDFVLIDEMEGTALSEEQLRDISRELSRRDGAIGSDGLLAVLPSTSGDAQMRMFNSDGSEAEMCGNGLRCAARYAAEKLGREELVMETMKADLNCAKVPDVFDGVQTYEVAIEPVSLVPQEVPINREKDVRGEVLPELKSERRFTALSVPNPHLVTIVDAVDDEEVEEVGRRANEASELMPNGTNVSFVQILDDHTIFVRTYERGVGLTNACGTAMSASTLTAVLHGHVPAGDVITVINRGGMVQTVVLGEERSWRIRLRGNATVEGAGTVLFHEDGRAELIHYEEFEDEQDAYSRMVSAASASRQR</sequence>
<comment type="subunit">
    <text evidence="8">Homodimer.</text>
</comment>
<feature type="active site" evidence="9">
    <location>
        <position position="78"/>
    </location>
</feature>
<dbReference type="InterPro" id="IPR001653">
    <property type="entry name" value="DAP_epimerase_DapF"/>
</dbReference>
<feature type="site" description="Could be important to modulate the pK values of the two catalytic cysteine residues" evidence="8">
    <location>
        <position position="167"/>
    </location>
</feature>
<dbReference type="NCBIfam" id="TIGR00652">
    <property type="entry name" value="DapF"/>
    <property type="match status" value="1"/>
</dbReference>
<dbReference type="UniPathway" id="UPA00034">
    <property type="reaction ID" value="UER00025"/>
</dbReference>
<evidence type="ECO:0000256" key="2">
    <source>
        <dbReference type="ARBA" id="ARBA00010219"/>
    </source>
</evidence>
<feature type="binding site" evidence="8">
    <location>
        <begin position="79"/>
        <end position="80"/>
    </location>
    <ligand>
        <name>substrate</name>
    </ligand>
</feature>
<dbReference type="SUPFAM" id="SSF54506">
    <property type="entry name" value="Diaminopimelate epimerase-like"/>
    <property type="match status" value="2"/>
</dbReference>
<keyword evidence="6 8" id="KW-0413">Isomerase</keyword>
<dbReference type="GO" id="GO:0009089">
    <property type="term" value="P:lysine biosynthetic process via diaminopimelate"/>
    <property type="evidence" value="ECO:0007669"/>
    <property type="project" value="UniProtKB-UniRule"/>
</dbReference>
<dbReference type="GO" id="GO:0005829">
    <property type="term" value="C:cytosol"/>
    <property type="evidence" value="ECO:0007669"/>
    <property type="project" value="TreeGrafter"/>
</dbReference>
<comment type="subcellular location">
    <subcellularLocation>
        <location evidence="8">Cytoplasm</location>
    </subcellularLocation>
</comment>
<comment type="pathway">
    <text evidence="1 8">Amino-acid biosynthesis; L-lysine biosynthesis via DAP pathway; DL-2,6-diaminopimelate from LL-2,6-diaminopimelate: step 1/1.</text>
</comment>
<dbReference type="Gene3D" id="3.10.310.10">
    <property type="entry name" value="Diaminopimelate Epimerase, Chain A, domain 1"/>
    <property type="match status" value="2"/>
</dbReference>
<dbReference type="Pfam" id="PF01678">
    <property type="entry name" value="DAP_epimerase"/>
    <property type="match status" value="2"/>
</dbReference>